<dbReference type="Proteomes" id="UP000008062">
    <property type="component" value="Chromosome 21"/>
</dbReference>
<dbReference type="HOGENOM" id="CLU_485898_0_0_1"/>
<organism evidence="6 7">
    <name type="scientific">Zymoseptoria tritici (strain CBS 115943 / IPO323)</name>
    <name type="common">Speckled leaf blotch fungus</name>
    <name type="synonym">Septoria tritici</name>
    <dbReference type="NCBI Taxonomy" id="336722"/>
    <lineage>
        <taxon>Eukaryota</taxon>
        <taxon>Fungi</taxon>
        <taxon>Dikarya</taxon>
        <taxon>Ascomycota</taxon>
        <taxon>Pezizomycotina</taxon>
        <taxon>Dothideomycetes</taxon>
        <taxon>Dothideomycetidae</taxon>
        <taxon>Mycosphaerellales</taxon>
        <taxon>Mycosphaerellaceae</taxon>
        <taxon>Zymoseptoria</taxon>
    </lineage>
</organism>
<feature type="compositionally biased region" description="Polar residues" evidence="4">
    <location>
        <begin position="215"/>
        <end position="226"/>
    </location>
</feature>
<dbReference type="EMBL" id="CM001216">
    <property type="protein sequence ID" value="EGP81863.1"/>
    <property type="molecule type" value="Genomic_DNA"/>
</dbReference>
<dbReference type="SUPFAM" id="SSF54001">
    <property type="entry name" value="Cysteine proteinases"/>
    <property type="match status" value="1"/>
</dbReference>
<dbReference type="GO" id="GO:0019783">
    <property type="term" value="F:ubiquitin-like protein peptidase activity"/>
    <property type="evidence" value="ECO:0007669"/>
    <property type="project" value="UniProtKB-ARBA"/>
</dbReference>
<dbReference type="KEGG" id="ztr:MYCGRDRAFT_98108"/>
<dbReference type="GO" id="GO:0008234">
    <property type="term" value="F:cysteine-type peptidase activity"/>
    <property type="evidence" value="ECO:0007669"/>
    <property type="project" value="InterPro"/>
</dbReference>
<feature type="region of interest" description="Disordered" evidence="4">
    <location>
        <begin position="89"/>
        <end position="228"/>
    </location>
</feature>
<dbReference type="GO" id="GO:0006508">
    <property type="term" value="P:proteolysis"/>
    <property type="evidence" value="ECO:0007669"/>
    <property type="project" value="UniProtKB-KW"/>
</dbReference>
<keyword evidence="3" id="KW-0378">Hydrolase</keyword>
<dbReference type="InParanoid" id="F9XSB8"/>
<dbReference type="Pfam" id="PF02902">
    <property type="entry name" value="Peptidase_C48"/>
    <property type="match status" value="1"/>
</dbReference>
<protein>
    <recommendedName>
        <fullName evidence="5">Ubiquitin-like protease family profile domain-containing protein</fullName>
    </recommendedName>
</protein>
<dbReference type="AlphaFoldDB" id="F9XSB8"/>
<accession>F9XSB8</accession>
<evidence type="ECO:0000259" key="5">
    <source>
        <dbReference type="Pfam" id="PF02902"/>
    </source>
</evidence>
<keyword evidence="2" id="KW-0645">Protease</keyword>
<evidence type="ECO:0000313" key="6">
    <source>
        <dbReference type="EMBL" id="EGP81863.1"/>
    </source>
</evidence>
<feature type="compositionally biased region" description="Polar residues" evidence="4">
    <location>
        <begin position="158"/>
        <end position="171"/>
    </location>
</feature>
<reference evidence="6 7" key="1">
    <citation type="journal article" date="2011" name="PLoS Genet.">
        <title>Finished genome of the fungal wheat pathogen Mycosphaerella graminicola reveals dispensome structure, chromosome plasticity, and stealth pathogenesis.</title>
        <authorList>
            <person name="Goodwin S.B."/>
            <person name="Ben M'barek S."/>
            <person name="Dhillon B."/>
            <person name="Wittenberg A.H.J."/>
            <person name="Crane C.F."/>
            <person name="Hane J.K."/>
            <person name="Foster A.J."/>
            <person name="Van der Lee T.A.J."/>
            <person name="Grimwood J."/>
            <person name="Aerts A."/>
            <person name="Antoniw J."/>
            <person name="Bailey A."/>
            <person name="Bluhm B."/>
            <person name="Bowler J."/>
            <person name="Bristow J."/>
            <person name="van der Burgt A."/>
            <person name="Canto-Canche B."/>
            <person name="Churchill A.C.L."/>
            <person name="Conde-Ferraez L."/>
            <person name="Cools H.J."/>
            <person name="Coutinho P.M."/>
            <person name="Csukai M."/>
            <person name="Dehal P."/>
            <person name="De Wit P."/>
            <person name="Donzelli B."/>
            <person name="van de Geest H.C."/>
            <person name="van Ham R.C.H.J."/>
            <person name="Hammond-Kosack K.E."/>
            <person name="Henrissat B."/>
            <person name="Kilian A."/>
            <person name="Kobayashi A.K."/>
            <person name="Koopmann E."/>
            <person name="Kourmpetis Y."/>
            <person name="Kuzniar A."/>
            <person name="Lindquist E."/>
            <person name="Lombard V."/>
            <person name="Maliepaard C."/>
            <person name="Martins N."/>
            <person name="Mehrabi R."/>
            <person name="Nap J.P.H."/>
            <person name="Ponomarenko A."/>
            <person name="Rudd J.J."/>
            <person name="Salamov A."/>
            <person name="Schmutz J."/>
            <person name="Schouten H.J."/>
            <person name="Shapiro H."/>
            <person name="Stergiopoulos I."/>
            <person name="Torriani S.F.F."/>
            <person name="Tu H."/>
            <person name="de Vries R.P."/>
            <person name="Waalwijk C."/>
            <person name="Ware S.B."/>
            <person name="Wiebenga A."/>
            <person name="Zwiers L.-H."/>
            <person name="Oliver R.P."/>
            <person name="Grigoriev I.V."/>
            <person name="Kema G.H.J."/>
        </authorList>
    </citation>
    <scope>NUCLEOTIDE SEQUENCE [LARGE SCALE GENOMIC DNA]</scope>
    <source>
        <strain evidence="7">CBS 115943 / IPO323</strain>
    </source>
</reference>
<proteinExistence type="inferred from homology"/>
<comment type="similarity">
    <text evidence="1">Belongs to the peptidase C48 family.</text>
</comment>
<feature type="domain" description="Ubiquitin-like protease family profile" evidence="5">
    <location>
        <begin position="301"/>
        <end position="393"/>
    </location>
</feature>
<evidence type="ECO:0000256" key="1">
    <source>
        <dbReference type="ARBA" id="ARBA00005234"/>
    </source>
</evidence>
<evidence type="ECO:0000256" key="4">
    <source>
        <dbReference type="SAM" id="MobiDB-lite"/>
    </source>
</evidence>
<dbReference type="InterPro" id="IPR003653">
    <property type="entry name" value="Peptidase_C48_C"/>
</dbReference>
<keyword evidence="7" id="KW-1185">Reference proteome</keyword>
<dbReference type="Gene3D" id="3.40.395.10">
    <property type="entry name" value="Adenoviral Proteinase, Chain A"/>
    <property type="match status" value="1"/>
</dbReference>
<evidence type="ECO:0000256" key="3">
    <source>
        <dbReference type="ARBA" id="ARBA00022801"/>
    </source>
</evidence>
<dbReference type="GeneID" id="13396681"/>
<evidence type="ECO:0000256" key="2">
    <source>
        <dbReference type="ARBA" id="ARBA00022670"/>
    </source>
</evidence>
<dbReference type="RefSeq" id="XP_003846887.1">
    <property type="nucleotide sequence ID" value="XM_003846839.1"/>
</dbReference>
<name>F9XSB8_ZYMTI</name>
<gene>
    <name evidence="6" type="ORF">MYCGRDRAFT_98108</name>
</gene>
<dbReference type="InterPro" id="IPR038765">
    <property type="entry name" value="Papain-like_cys_pep_sf"/>
</dbReference>
<sequence length="561" mass="62590">MAKASTLLPNRRNEIIGGIREAQTARKHRQYRLDRRFVQWKPDDVKAAVQRVSTESGSEIIHESNADGIDKPNTQALKSFNQQGAALLRGGGQNRQPLTKLSPGRTPEVGRAQATPLPDHSPGFSSPVVSPTPLRPASRDKEVVVAKTGRKRKRESEVQTLPQSEILNLPTQYAMDGDDLGTETFADASSASKPVEPNKLPPQPPNGSTPARGPDSQTQGLPSSEAPTEEDCVACRARCTAIEQLLPTAWLGSEAIDQMLNKFVPNHEEWLVLQPNGLRFRYADGTPSSVLGRLKESHNNIIAPANLTENHWTIVRFDLSTHTIHLYDPYGDDQTLNDLKEEILAFLKTRPEFPGIRWRYVNDSAQLQRNCVDCGVFTIAHALHWMYGFPLERDGMDALRWTCATMLVKWPASCGHPYTGSHPPTIRDTSSFTIPNDSLEAFGAFDQLLKCCDHFIAYSGYLKSTLEVVSEMAKKTNEFAEDCQKIVREAVERFRRKSGSLTISIPPSVDNDPRHAILVDIQQAIENERQTSQMYASGRREQLKKRVEQVLSDAGKKLQRL</sequence>
<evidence type="ECO:0000313" key="7">
    <source>
        <dbReference type="Proteomes" id="UP000008062"/>
    </source>
</evidence>